<dbReference type="KEGG" id="csph:CSPHI_07965"/>
<dbReference type="InterPro" id="IPR005031">
    <property type="entry name" value="COQ10_START"/>
</dbReference>
<evidence type="ECO:0000313" key="3">
    <source>
        <dbReference type="Proteomes" id="UP000185469"/>
    </source>
</evidence>
<reference evidence="2 3" key="1">
    <citation type="submission" date="2014-08" db="EMBL/GenBank/DDBJ databases">
        <title>Complete genome sequence of Corynebacterium sphenisci CECT 5990(T) (=DSM 44792(T)), isolated from healthy wild penguins.</title>
        <authorList>
            <person name="Ruckert C."/>
            <person name="Albersmeier A."/>
            <person name="Winkler A."/>
            <person name="Kalinowski J."/>
        </authorList>
    </citation>
    <scope>NUCLEOTIDE SEQUENCE [LARGE SCALE GENOMIC DNA]</scope>
    <source>
        <strain evidence="2 3">DSM 44792</strain>
    </source>
</reference>
<accession>A0A1L7CYS2</accession>
<evidence type="ECO:0000259" key="1">
    <source>
        <dbReference type="Pfam" id="PF03364"/>
    </source>
</evidence>
<gene>
    <name evidence="2" type="ORF">CSPHI_07965</name>
</gene>
<dbReference type="Proteomes" id="UP000185469">
    <property type="component" value="Chromosome"/>
</dbReference>
<dbReference type="AlphaFoldDB" id="A0A1L7CYS2"/>
<dbReference type="Gene3D" id="3.30.530.20">
    <property type="match status" value="1"/>
</dbReference>
<dbReference type="PANTHER" id="PTHR39683:SF4">
    <property type="entry name" value="COENZYME Q-BINDING PROTEIN COQ10 START DOMAIN-CONTAINING PROTEIN"/>
    <property type="match status" value="1"/>
</dbReference>
<proteinExistence type="predicted"/>
<sequence>MSERTRAEIVIDATPEAILDVIGDVAAYPDWAAGTAAAEVTEAGAAPLRPRRAAFTVDAVLRDEFELEYDWEDSGVSWRLLRSQLLRSQTGSYRLSAEPAGGTRVAYELAVETAVPMLGMLRRKAERRIIDTALAGLRDRVRDLAG</sequence>
<name>A0A1L7CYS2_9CORY</name>
<organism evidence="2 3">
    <name type="scientific">Corynebacterium sphenisci DSM 44792</name>
    <dbReference type="NCBI Taxonomy" id="1437874"/>
    <lineage>
        <taxon>Bacteria</taxon>
        <taxon>Bacillati</taxon>
        <taxon>Actinomycetota</taxon>
        <taxon>Actinomycetes</taxon>
        <taxon>Mycobacteriales</taxon>
        <taxon>Corynebacteriaceae</taxon>
        <taxon>Corynebacterium</taxon>
    </lineage>
</organism>
<dbReference type="EMBL" id="CP009248">
    <property type="protein sequence ID" value="APT90980.1"/>
    <property type="molecule type" value="Genomic_DNA"/>
</dbReference>
<dbReference type="RefSeq" id="WP_075692253.1">
    <property type="nucleotide sequence ID" value="NZ_CP009248.1"/>
</dbReference>
<dbReference type="OrthoDB" id="5243015at2"/>
<keyword evidence="3" id="KW-1185">Reference proteome</keyword>
<dbReference type="STRING" id="1437874.CSPHI_07965"/>
<evidence type="ECO:0000313" key="2">
    <source>
        <dbReference type="EMBL" id="APT90980.1"/>
    </source>
</evidence>
<dbReference type="SUPFAM" id="SSF55961">
    <property type="entry name" value="Bet v1-like"/>
    <property type="match status" value="1"/>
</dbReference>
<feature type="domain" description="Coenzyme Q-binding protein COQ10 START" evidence="1">
    <location>
        <begin position="11"/>
        <end position="137"/>
    </location>
</feature>
<dbReference type="PANTHER" id="PTHR39683">
    <property type="entry name" value="CONSERVED PROTEIN TB16.3"/>
    <property type="match status" value="1"/>
</dbReference>
<dbReference type="InterPro" id="IPR023393">
    <property type="entry name" value="START-like_dom_sf"/>
</dbReference>
<dbReference type="Pfam" id="PF03364">
    <property type="entry name" value="Polyketide_cyc"/>
    <property type="match status" value="1"/>
</dbReference>
<protein>
    <recommendedName>
        <fullName evidence="1">Coenzyme Q-binding protein COQ10 START domain-containing protein</fullName>
    </recommendedName>
</protein>